<reference evidence="2" key="2">
    <citation type="submission" date="2025-08" db="UniProtKB">
        <authorList>
            <consortium name="RefSeq"/>
        </authorList>
    </citation>
    <scope>IDENTIFICATION</scope>
    <source>
        <tissue evidence="2">Young leaves</tissue>
    </source>
</reference>
<keyword evidence="1" id="KW-1185">Reference proteome</keyword>
<dbReference type="PANTHER" id="PTHR31973:SF195">
    <property type="entry name" value="MUDR FAMILY TRANSPOSASE"/>
    <property type="match status" value="1"/>
</dbReference>
<evidence type="ECO:0000313" key="1">
    <source>
        <dbReference type="Proteomes" id="UP000694853"/>
    </source>
</evidence>
<dbReference type="KEGG" id="aprc:113865210"/>
<dbReference type="RefSeq" id="XP_027355417.1">
    <property type="nucleotide sequence ID" value="XM_027499616.1"/>
</dbReference>
<sequence>MKEEPSVPISLIQERISDQFGYSISYKKAWKAKQKVIVTAFGDWNESYAALPRWLEYMQLHAPGSVYQIETNDYVEGRTVDNRFRVFYLLYWSFKQCHEAFNFCKPIIQVDETFLYGKYRQTLIIAMTQDGNNCVLPISFAIVEGETLSSRVWTGLLGCKNGNLSHAHIISSEVNPPIPECSILVDMHNSRYRNANVAAPQLYSPVIVKSSSNGRYLTGTLLEE</sequence>
<dbReference type="PANTHER" id="PTHR31973">
    <property type="entry name" value="POLYPROTEIN, PUTATIVE-RELATED"/>
    <property type="match status" value="1"/>
</dbReference>
<evidence type="ECO:0000313" key="2">
    <source>
        <dbReference type="RefSeq" id="XP_027355417.1"/>
    </source>
</evidence>
<accession>A0A8B8LH55</accession>
<dbReference type="GeneID" id="113865210"/>
<protein>
    <submittedName>
        <fullName evidence="2">Uncharacterized protein LOC113865210</fullName>
    </submittedName>
</protein>
<dbReference type="OrthoDB" id="1410710at2759"/>
<organism evidence="1 2">
    <name type="scientific">Abrus precatorius</name>
    <name type="common">Indian licorice</name>
    <name type="synonym">Glycine abrus</name>
    <dbReference type="NCBI Taxonomy" id="3816"/>
    <lineage>
        <taxon>Eukaryota</taxon>
        <taxon>Viridiplantae</taxon>
        <taxon>Streptophyta</taxon>
        <taxon>Embryophyta</taxon>
        <taxon>Tracheophyta</taxon>
        <taxon>Spermatophyta</taxon>
        <taxon>Magnoliopsida</taxon>
        <taxon>eudicotyledons</taxon>
        <taxon>Gunneridae</taxon>
        <taxon>Pentapetalae</taxon>
        <taxon>rosids</taxon>
        <taxon>fabids</taxon>
        <taxon>Fabales</taxon>
        <taxon>Fabaceae</taxon>
        <taxon>Papilionoideae</taxon>
        <taxon>50 kb inversion clade</taxon>
        <taxon>NPAAA clade</taxon>
        <taxon>indigoferoid/millettioid clade</taxon>
        <taxon>Abreae</taxon>
        <taxon>Abrus</taxon>
    </lineage>
</organism>
<proteinExistence type="predicted"/>
<reference evidence="1" key="1">
    <citation type="journal article" date="2019" name="Toxins">
        <title>Detection of Abrin-Like and Prepropulchellin-Like Toxin Genes and Transcripts Using Whole Genome Sequencing and Full-Length Transcript Sequencing of Abrus precatorius.</title>
        <authorList>
            <person name="Hovde B.T."/>
            <person name="Daligault H.E."/>
            <person name="Hanschen E.R."/>
            <person name="Kunde Y.A."/>
            <person name="Johnson M.B."/>
            <person name="Starkenburg S.R."/>
            <person name="Johnson S.L."/>
        </authorList>
    </citation>
    <scope>NUCLEOTIDE SEQUENCE [LARGE SCALE GENOMIC DNA]</scope>
</reference>
<dbReference type="AlphaFoldDB" id="A0A8B8LH55"/>
<gene>
    <name evidence="2" type="primary">LOC113865210</name>
</gene>
<dbReference type="Proteomes" id="UP000694853">
    <property type="component" value="Unplaced"/>
</dbReference>
<name>A0A8B8LH55_ABRPR</name>